<dbReference type="OrthoDB" id="745501at2759"/>
<evidence type="ECO:0000256" key="1">
    <source>
        <dbReference type="ARBA" id="ARBA00022737"/>
    </source>
</evidence>
<proteinExistence type="predicted"/>
<dbReference type="EMBL" id="CAJNNV010028200">
    <property type="protein sequence ID" value="CAE8623607.1"/>
    <property type="molecule type" value="Genomic_DNA"/>
</dbReference>
<dbReference type="Pfam" id="PF01535">
    <property type="entry name" value="PPR"/>
    <property type="match status" value="3"/>
</dbReference>
<gene>
    <name evidence="3" type="ORF">PGLA1383_LOCUS40848</name>
</gene>
<evidence type="ECO:0000256" key="2">
    <source>
        <dbReference type="PROSITE-ProRule" id="PRU00708"/>
    </source>
</evidence>
<evidence type="ECO:0000313" key="3">
    <source>
        <dbReference type="EMBL" id="CAE8623607.1"/>
    </source>
</evidence>
<accession>A0A813GF71</accession>
<dbReference type="PANTHER" id="PTHR47936">
    <property type="entry name" value="PPR_LONG DOMAIN-CONTAINING PROTEIN"/>
    <property type="match status" value="1"/>
</dbReference>
<feature type="repeat" description="PPR" evidence="2">
    <location>
        <begin position="17"/>
        <end position="51"/>
    </location>
</feature>
<dbReference type="AlphaFoldDB" id="A0A813GF71"/>
<reference evidence="3" key="1">
    <citation type="submission" date="2021-02" db="EMBL/GenBank/DDBJ databases">
        <authorList>
            <person name="Dougan E. K."/>
            <person name="Rhodes N."/>
            <person name="Thang M."/>
            <person name="Chan C."/>
        </authorList>
    </citation>
    <scope>NUCLEOTIDE SEQUENCE</scope>
</reference>
<dbReference type="PROSITE" id="PS51375">
    <property type="entry name" value="PPR"/>
    <property type="match status" value="1"/>
</dbReference>
<keyword evidence="1" id="KW-0677">Repeat</keyword>
<comment type="caution">
    <text evidence="3">The sequence shown here is derived from an EMBL/GenBank/DDBJ whole genome shotgun (WGS) entry which is preliminary data.</text>
</comment>
<dbReference type="Gene3D" id="1.25.40.10">
    <property type="entry name" value="Tetratricopeptide repeat domain"/>
    <property type="match status" value="1"/>
</dbReference>
<keyword evidence="4" id="KW-1185">Reference proteome</keyword>
<dbReference type="InterPro" id="IPR011990">
    <property type="entry name" value="TPR-like_helical_dom_sf"/>
</dbReference>
<evidence type="ECO:0008006" key="5">
    <source>
        <dbReference type="Google" id="ProtNLM"/>
    </source>
</evidence>
<sequence length="170" mass="18175">MYFYVILQFPLPQARPDIVSYSAALSGCEKGKQWEKALSLLVEMREQGLPLETIAFSAAISACEGARRWDFAIWLLEEMVLDSAAPNSVTYTSAIGSCARAAQWTWAILLLDEMSWRQLEVGAVALSSAIAACEATAPSATAAPQLLAKLSADGLMASKCWAAAATDALP</sequence>
<dbReference type="NCBIfam" id="TIGR00756">
    <property type="entry name" value="PPR"/>
    <property type="match status" value="1"/>
</dbReference>
<dbReference type="Proteomes" id="UP000654075">
    <property type="component" value="Unassembled WGS sequence"/>
</dbReference>
<dbReference type="PANTHER" id="PTHR47936:SF1">
    <property type="entry name" value="PENTATRICOPEPTIDE REPEAT-CONTAINING PROTEIN GUN1, CHLOROPLASTIC"/>
    <property type="match status" value="1"/>
</dbReference>
<protein>
    <recommendedName>
        <fullName evidence="5">Pentatricopeptide repeat-containing protein, chloroplastic</fullName>
    </recommendedName>
</protein>
<evidence type="ECO:0000313" key="4">
    <source>
        <dbReference type="Proteomes" id="UP000654075"/>
    </source>
</evidence>
<name>A0A813GF71_POLGL</name>
<organism evidence="3 4">
    <name type="scientific">Polarella glacialis</name>
    <name type="common">Dinoflagellate</name>
    <dbReference type="NCBI Taxonomy" id="89957"/>
    <lineage>
        <taxon>Eukaryota</taxon>
        <taxon>Sar</taxon>
        <taxon>Alveolata</taxon>
        <taxon>Dinophyceae</taxon>
        <taxon>Suessiales</taxon>
        <taxon>Suessiaceae</taxon>
        <taxon>Polarella</taxon>
    </lineage>
</organism>
<dbReference type="InterPro" id="IPR002885">
    <property type="entry name" value="PPR_rpt"/>
</dbReference>